<accession>A0A3B0YZK6</accession>
<feature type="transmembrane region" description="Helical" evidence="1">
    <location>
        <begin position="59"/>
        <end position="78"/>
    </location>
</feature>
<gene>
    <name evidence="2" type="ORF">MNBD_GAMMA14-1901</name>
</gene>
<dbReference type="EMBL" id="UOFM01000403">
    <property type="protein sequence ID" value="VAW81413.1"/>
    <property type="molecule type" value="Genomic_DNA"/>
</dbReference>
<dbReference type="AlphaFoldDB" id="A0A3B0YZK6"/>
<keyword evidence="1" id="KW-1133">Transmembrane helix</keyword>
<name>A0A3B0YZK6_9ZZZZ</name>
<protein>
    <recommendedName>
        <fullName evidence="3">Nitric-oxide reductase large subunit</fullName>
    </recommendedName>
</protein>
<dbReference type="Gene3D" id="1.20.210.10">
    <property type="entry name" value="Cytochrome c oxidase-like, subunit I domain"/>
    <property type="match status" value="1"/>
</dbReference>
<reference evidence="2" key="1">
    <citation type="submission" date="2018-06" db="EMBL/GenBank/DDBJ databases">
        <authorList>
            <person name="Zhirakovskaya E."/>
        </authorList>
    </citation>
    <scope>NUCLEOTIDE SEQUENCE</scope>
</reference>
<dbReference type="InterPro" id="IPR036927">
    <property type="entry name" value="Cyt_c_oxase-like_su1_sf"/>
</dbReference>
<organism evidence="2">
    <name type="scientific">hydrothermal vent metagenome</name>
    <dbReference type="NCBI Taxonomy" id="652676"/>
    <lineage>
        <taxon>unclassified sequences</taxon>
        <taxon>metagenomes</taxon>
        <taxon>ecological metagenomes</taxon>
    </lineage>
</organism>
<feature type="non-terminal residue" evidence="2">
    <location>
        <position position="1"/>
    </location>
</feature>
<evidence type="ECO:0008006" key="3">
    <source>
        <dbReference type="Google" id="ProtNLM"/>
    </source>
</evidence>
<evidence type="ECO:0000256" key="1">
    <source>
        <dbReference type="SAM" id="Phobius"/>
    </source>
</evidence>
<sequence length="93" mass="10247">RLETAAFWTMCLSMFGITLALTVAGAWQIALQRLPDAGEALGFISTQEKIVSVYWVREFLGGVFFLGLLLYISSFFVGKTDRVVESDPLVLPG</sequence>
<evidence type="ECO:0000313" key="2">
    <source>
        <dbReference type="EMBL" id="VAW81413.1"/>
    </source>
</evidence>
<proteinExistence type="predicted"/>
<keyword evidence="1" id="KW-0812">Transmembrane</keyword>
<keyword evidence="1" id="KW-0472">Membrane</keyword>
<dbReference type="SUPFAM" id="SSF81442">
    <property type="entry name" value="Cytochrome c oxidase subunit I-like"/>
    <property type="match status" value="1"/>
</dbReference>
<feature type="transmembrane region" description="Helical" evidence="1">
    <location>
        <begin position="6"/>
        <end position="27"/>
    </location>
</feature>